<protein>
    <recommendedName>
        <fullName evidence="5">Ribonuclease VapC</fullName>
        <shortName evidence="5">RNase VapC</shortName>
        <ecNumber evidence="5">3.1.-.-</ecNumber>
    </recommendedName>
    <alternativeName>
        <fullName evidence="5">Toxin VapC</fullName>
    </alternativeName>
</protein>
<evidence type="ECO:0000259" key="6">
    <source>
        <dbReference type="Pfam" id="PF01850"/>
    </source>
</evidence>
<dbReference type="OrthoDB" id="32625at2"/>
<evidence type="ECO:0000256" key="1">
    <source>
        <dbReference type="ARBA" id="ARBA00022649"/>
    </source>
</evidence>
<evidence type="ECO:0000256" key="4">
    <source>
        <dbReference type="ARBA" id="ARBA00022801"/>
    </source>
</evidence>
<evidence type="ECO:0000313" key="7">
    <source>
        <dbReference type="EMBL" id="TXL71565.1"/>
    </source>
</evidence>
<proteinExistence type="inferred from homology"/>
<dbReference type="InterPro" id="IPR002716">
    <property type="entry name" value="PIN_dom"/>
</dbReference>
<name>A0A5C8PD89_9HYPH</name>
<keyword evidence="5" id="KW-0800">Toxin</keyword>
<comment type="function">
    <text evidence="5">Toxic component of a toxin-antitoxin (TA) system. An RNase.</text>
</comment>
<organism evidence="7 8">
    <name type="scientific">Vineibacter terrae</name>
    <dbReference type="NCBI Taxonomy" id="2586908"/>
    <lineage>
        <taxon>Bacteria</taxon>
        <taxon>Pseudomonadati</taxon>
        <taxon>Pseudomonadota</taxon>
        <taxon>Alphaproteobacteria</taxon>
        <taxon>Hyphomicrobiales</taxon>
        <taxon>Vineibacter</taxon>
    </lineage>
</organism>
<feature type="binding site" evidence="5">
    <location>
        <position position="115"/>
    </location>
    <ligand>
        <name>Mg(2+)</name>
        <dbReference type="ChEBI" id="CHEBI:18420"/>
    </ligand>
</feature>
<dbReference type="EC" id="3.1.-.-" evidence="5"/>
<sequence>MFVDASAIVAVINQEPGWQEIAKRLAEAQGRCLVSPLVRFEATVAVARAAASRRAAGARPTARMFATARELVDAVFEEFDAREVAISGDIGRRALDAAAAYGKAMGHPADLNFGDCFTYACAREHEVGIIYKGDDFAQTDLA</sequence>
<dbReference type="Pfam" id="PF01850">
    <property type="entry name" value="PIN"/>
    <property type="match status" value="1"/>
</dbReference>
<dbReference type="EMBL" id="VDUZ01000042">
    <property type="protein sequence ID" value="TXL71565.1"/>
    <property type="molecule type" value="Genomic_DNA"/>
</dbReference>
<dbReference type="InterPro" id="IPR029060">
    <property type="entry name" value="PIN-like_dom_sf"/>
</dbReference>
<dbReference type="CDD" id="cd09871">
    <property type="entry name" value="PIN_MtVapC28-VapC30-like"/>
    <property type="match status" value="1"/>
</dbReference>
<dbReference type="Gene3D" id="3.40.50.1010">
    <property type="entry name" value="5'-nuclease"/>
    <property type="match status" value="1"/>
</dbReference>
<evidence type="ECO:0000256" key="3">
    <source>
        <dbReference type="ARBA" id="ARBA00022723"/>
    </source>
</evidence>
<evidence type="ECO:0000256" key="2">
    <source>
        <dbReference type="ARBA" id="ARBA00022722"/>
    </source>
</evidence>
<comment type="cofactor">
    <cofactor evidence="5">
        <name>Mg(2+)</name>
        <dbReference type="ChEBI" id="CHEBI:18420"/>
    </cofactor>
</comment>
<dbReference type="HAMAP" id="MF_00265">
    <property type="entry name" value="VapC_Nob1"/>
    <property type="match status" value="1"/>
</dbReference>
<keyword evidence="4 5" id="KW-0378">Hydrolase</keyword>
<keyword evidence="1 5" id="KW-1277">Toxin-antitoxin system</keyword>
<dbReference type="InterPro" id="IPR022907">
    <property type="entry name" value="VapC_family"/>
</dbReference>
<keyword evidence="8" id="KW-1185">Reference proteome</keyword>
<gene>
    <name evidence="5" type="primary">vapC</name>
    <name evidence="7" type="ORF">FHP25_29770</name>
</gene>
<comment type="similarity">
    <text evidence="5">Belongs to the PINc/VapC protein family.</text>
</comment>
<feature type="domain" description="PIN" evidence="6">
    <location>
        <begin position="1"/>
        <end position="140"/>
    </location>
</feature>
<dbReference type="GO" id="GO:0000287">
    <property type="term" value="F:magnesium ion binding"/>
    <property type="evidence" value="ECO:0007669"/>
    <property type="project" value="UniProtKB-UniRule"/>
</dbReference>
<dbReference type="Proteomes" id="UP000321638">
    <property type="component" value="Unassembled WGS sequence"/>
</dbReference>
<dbReference type="RefSeq" id="WP_147850635.1">
    <property type="nucleotide sequence ID" value="NZ_VDUZ01000042.1"/>
</dbReference>
<comment type="caution">
    <text evidence="7">The sequence shown here is derived from an EMBL/GenBank/DDBJ whole genome shotgun (WGS) entry which is preliminary data.</text>
</comment>
<evidence type="ECO:0000313" key="8">
    <source>
        <dbReference type="Proteomes" id="UP000321638"/>
    </source>
</evidence>
<keyword evidence="3 5" id="KW-0479">Metal-binding</keyword>
<feature type="binding site" evidence="5">
    <location>
        <position position="4"/>
    </location>
    <ligand>
        <name>Mg(2+)</name>
        <dbReference type="ChEBI" id="CHEBI:18420"/>
    </ligand>
</feature>
<dbReference type="GO" id="GO:0004540">
    <property type="term" value="F:RNA nuclease activity"/>
    <property type="evidence" value="ECO:0007669"/>
    <property type="project" value="InterPro"/>
</dbReference>
<keyword evidence="2 5" id="KW-0540">Nuclease</keyword>
<dbReference type="GO" id="GO:0090729">
    <property type="term" value="F:toxin activity"/>
    <property type="evidence" value="ECO:0007669"/>
    <property type="project" value="UniProtKB-KW"/>
</dbReference>
<accession>A0A5C8PD89</accession>
<dbReference type="SUPFAM" id="SSF88723">
    <property type="entry name" value="PIN domain-like"/>
    <property type="match status" value="1"/>
</dbReference>
<evidence type="ECO:0000256" key="5">
    <source>
        <dbReference type="HAMAP-Rule" id="MF_00265"/>
    </source>
</evidence>
<dbReference type="AlphaFoldDB" id="A0A5C8PD89"/>
<keyword evidence="5" id="KW-0460">Magnesium</keyword>
<dbReference type="GO" id="GO:0016787">
    <property type="term" value="F:hydrolase activity"/>
    <property type="evidence" value="ECO:0007669"/>
    <property type="project" value="UniProtKB-KW"/>
</dbReference>
<reference evidence="7 8" key="1">
    <citation type="submission" date="2019-06" db="EMBL/GenBank/DDBJ databases">
        <title>New taxonomy in bacterial strain CC-CFT640, isolated from vineyard.</title>
        <authorList>
            <person name="Lin S.-Y."/>
            <person name="Tsai C.-F."/>
            <person name="Young C.-C."/>
        </authorList>
    </citation>
    <scope>NUCLEOTIDE SEQUENCE [LARGE SCALE GENOMIC DNA]</scope>
    <source>
        <strain evidence="7 8">CC-CFT640</strain>
    </source>
</reference>